<dbReference type="EMBL" id="MU269123">
    <property type="protein sequence ID" value="KAH7903207.1"/>
    <property type="molecule type" value="Genomic_DNA"/>
</dbReference>
<reference evidence="1" key="1">
    <citation type="journal article" date="2021" name="New Phytol.">
        <title>Evolutionary innovations through gain and loss of genes in the ectomycorrhizal Boletales.</title>
        <authorList>
            <person name="Wu G."/>
            <person name="Miyauchi S."/>
            <person name="Morin E."/>
            <person name="Kuo A."/>
            <person name="Drula E."/>
            <person name="Varga T."/>
            <person name="Kohler A."/>
            <person name="Feng B."/>
            <person name="Cao Y."/>
            <person name="Lipzen A."/>
            <person name="Daum C."/>
            <person name="Hundley H."/>
            <person name="Pangilinan J."/>
            <person name="Johnson J."/>
            <person name="Barry K."/>
            <person name="LaButti K."/>
            <person name="Ng V."/>
            <person name="Ahrendt S."/>
            <person name="Min B."/>
            <person name="Choi I.G."/>
            <person name="Park H."/>
            <person name="Plett J.M."/>
            <person name="Magnuson J."/>
            <person name="Spatafora J.W."/>
            <person name="Nagy L.G."/>
            <person name="Henrissat B."/>
            <person name="Grigoriev I.V."/>
            <person name="Yang Z.L."/>
            <person name="Xu J."/>
            <person name="Martin F.M."/>
        </authorList>
    </citation>
    <scope>NUCLEOTIDE SEQUENCE</scope>
    <source>
        <strain evidence="1">ATCC 28755</strain>
    </source>
</reference>
<protein>
    <submittedName>
        <fullName evidence="1">Uncharacterized protein</fullName>
    </submittedName>
</protein>
<dbReference type="Proteomes" id="UP000790377">
    <property type="component" value="Unassembled WGS sequence"/>
</dbReference>
<evidence type="ECO:0000313" key="1">
    <source>
        <dbReference type="EMBL" id="KAH7903207.1"/>
    </source>
</evidence>
<proteinExistence type="predicted"/>
<name>A0ACB7ZQU2_9AGAM</name>
<accession>A0ACB7ZQU2</accession>
<organism evidence="1 2">
    <name type="scientific">Hygrophoropsis aurantiaca</name>
    <dbReference type="NCBI Taxonomy" id="72124"/>
    <lineage>
        <taxon>Eukaryota</taxon>
        <taxon>Fungi</taxon>
        <taxon>Dikarya</taxon>
        <taxon>Basidiomycota</taxon>
        <taxon>Agaricomycotina</taxon>
        <taxon>Agaricomycetes</taxon>
        <taxon>Agaricomycetidae</taxon>
        <taxon>Boletales</taxon>
        <taxon>Coniophorineae</taxon>
        <taxon>Hygrophoropsidaceae</taxon>
        <taxon>Hygrophoropsis</taxon>
    </lineage>
</organism>
<evidence type="ECO:0000313" key="2">
    <source>
        <dbReference type="Proteomes" id="UP000790377"/>
    </source>
</evidence>
<gene>
    <name evidence="1" type="ORF">BJ138DRAFT_1021002</name>
</gene>
<feature type="non-terminal residue" evidence="1">
    <location>
        <position position="286"/>
    </location>
</feature>
<sequence>MAKTKGKSDTTSKTKKKQTSDGPSFEKLCKIRDSQIQAHFKAANTTKKYGEYVQRGHAFLKTLVAEKRAASSSQSNLDISELAKAFDDTPNKFSSTALELFLVEKCLNQGCSDSTAWGILSGFKAHWDRQGDKYRGPYQCDETTGRVTGNPAMSAVVKDIVKTIENKHGADGGSRNHAAAMTIEDMRMAMRWSNEQCPTDALEQLVTQIENGKAIDGAGVQVVGEHLLIRAYISSGFTLWTRNFELTKLQQKDIGWDCKGPAPYFIPHFSVNLTNRKGWQRKGEHD</sequence>
<keyword evidence="2" id="KW-1185">Reference proteome</keyword>
<comment type="caution">
    <text evidence="1">The sequence shown here is derived from an EMBL/GenBank/DDBJ whole genome shotgun (WGS) entry which is preliminary data.</text>
</comment>